<dbReference type="Proteomes" id="UP000633365">
    <property type="component" value="Unassembled WGS sequence"/>
</dbReference>
<protein>
    <submittedName>
        <fullName evidence="4">TetR/AcrR family transcriptional regulator</fullName>
    </submittedName>
</protein>
<feature type="DNA-binding region" description="H-T-H motif" evidence="2">
    <location>
        <begin position="25"/>
        <end position="44"/>
    </location>
</feature>
<dbReference type="GO" id="GO:0003677">
    <property type="term" value="F:DNA binding"/>
    <property type="evidence" value="ECO:0007669"/>
    <property type="project" value="UniProtKB-UniRule"/>
</dbReference>
<dbReference type="InterPro" id="IPR050624">
    <property type="entry name" value="HTH-type_Tx_Regulator"/>
</dbReference>
<dbReference type="EMBL" id="JAEQMG010000099">
    <property type="protein sequence ID" value="MBK6088930.1"/>
    <property type="molecule type" value="Genomic_DNA"/>
</dbReference>
<dbReference type="InterPro" id="IPR001647">
    <property type="entry name" value="HTH_TetR"/>
</dbReference>
<evidence type="ECO:0000256" key="2">
    <source>
        <dbReference type="PROSITE-ProRule" id="PRU00335"/>
    </source>
</evidence>
<sequence length="196" mass="22795">MMTTRDRILNEALTLFAENGYDGTSVEEIAEKVGIKAPSLYNHFKGKEDILNALIDMAEARYEEFFGSDKHFGKLPESKEEFIQTSIQKISFTMNDPMIRKMRKFLVREQFRNERFAEITTKHQLNGIQGMYTKIIEGMMNEGLFKKDDPELLATEVTAPVALWIAKADRQPQCGQESMEKIERHIRHFCDVYMNE</sequence>
<dbReference type="PRINTS" id="PR00455">
    <property type="entry name" value="HTHTETR"/>
</dbReference>
<dbReference type="AlphaFoldDB" id="A0A934WS61"/>
<evidence type="ECO:0000313" key="5">
    <source>
        <dbReference type="Proteomes" id="UP000633365"/>
    </source>
</evidence>
<dbReference type="RefSeq" id="WP_207752167.1">
    <property type="nucleotide sequence ID" value="NZ_JAEQMG010000099.1"/>
</dbReference>
<dbReference type="InterPro" id="IPR009057">
    <property type="entry name" value="Homeodomain-like_sf"/>
</dbReference>
<organism evidence="4 5">
    <name type="scientific">Ruminococcus difficilis</name>
    <dbReference type="NCBI Taxonomy" id="2763069"/>
    <lineage>
        <taxon>Bacteria</taxon>
        <taxon>Bacillati</taxon>
        <taxon>Bacillota</taxon>
        <taxon>Clostridia</taxon>
        <taxon>Eubacteriales</taxon>
        <taxon>Oscillospiraceae</taxon>
        <taxon>Ruminococcus</taxon>
    </lineage>
</organism>
<dbReference type="SUPFAM" id="SSF46689">
    <property type="entry name" value="Homeodomain-like"/>
    <property type="match status" value="1"/>
</dbReference>
<proteinExistence type="predicted"/>
<keyword evidence="1 2" id="KW-0238">DNA-binding</keyword>
<comment type="caution">
    <text evidence="4">The sequence shown here is derived from an EMBL/GenBank/DDBJ whole genome shotgun (WGS) entry which is preliminary data.</text>
</comment>
<dbReference type="Gene3D" id="1.10.357.10">
    <property type="entry name" value="Tetracycline Repressor, domain 2"/>
    <property type="match status" value="1"/>
</dbReference>
<feature type="domain" description="HTH tetR-type" evidence="3">
    <location>
        <begin position="2"/>
        <end position="62"/>
    </location>
</feature>
<evidence type="ECO:0000256" key="1">
    <source>
        <dbReference type="ARBA" id="ARBA00023125"/>
    </source>
</evidence>
<gene>
    <name evidence="4" type="ORF">JKK62_09780</name>
</gene>
<dbReference type="Pfam" id="PF00440">
    <property type="entry name" value="TetR_N"/>
    <property type="match status" value="1"/>
</dbReference>
<dbReference type="PANTHER" id="PTHR43479:SF11">
    <property type="entry name" value="ACREF_ENVCD OPERON REPRESSOR-RELATED"/>
    <property type="match status" value="1"/>
</dbReference>
<dbReference type="PANTHER" id="PTHR43479">
    <property type="entry name" value="ACREF/ENVCD OPERON REPRESSOR-RELATED"/>
    <property type="match status" value="1"/>
</dbReference>
<dbReference type="PROSITE" id="PS50977">
    <property type="entry name" value="HTH_TETR_2"/>
    <property type="match status" value="1"/>
</dbReference>
<evidence type="ECO:0000313" key="4">
    <source>
        <dbReference type="EMBL" id="MBK6088930.1"/>
    </source>
</evidence>
<accession>A0A934WS61</accession>
<reference evidence="4" key="1">
    <citation type="submission" date="2021-01" db="EMBL/GenBank/DDBJ databases">
        <title>Genome public.</title>
        <authorList>
            <person name="Liu C."/>
            <person name="Sun Q."/>
        </authorList>
    </citation>
    <scope>NUCLEOTIDE SEQUENCE</scope>
    <source>
        <strain evidence="4">M6</strain>
    </source>
</reference>
<keyword evidence="5" id="KW-1185">Reference proteome</keyword>
<evidence type="ECO:0000259" key="3">
    <source>
        <dbReference type="PROSITE" id="PS50977"/>
    </source>
</evidence>
<name>A0A934WS61_9FIRM</name>